<evidence type="ECO:0000313" key="10">
    <source>
        <dbReference type="Proteomes" id="UP000195570"/>
    </source>
</evidence>
<dbReference type="Gene3D" id="2.30.34.10">
    <property type="entry name" value="Leishmanolysin domain 4"/>
    <property type="match status" value="1"/>
</dbReference>
<dbReference type="GO" id="GO:0016020">
    <property type="term" value="C:membrane"/>
    <property type="evidence" value="ECO:0007669"/>
    <property type="project" value="InterPro"/>
</dbReference>
<keyword evidence="10" id="KW-1185">Reference proteome</keyword>
<evidence type="ECO:0000256" key="4">
    <source>
        <dbReference type="ARBA" id="ARBA00022801"/>
    </source>
</evidence>
<keyword evidence="5 7" id="KW-0862">Zinc</keyword>
<evidence type="ECO:0000256" key="8">
    <source>
        <dbReference type="SAM" id="MobiDB-lite"/>
    </source>
</evidence>
<dbReference type="GO" id="GO:0046872">
    <property type="term" value="F:metal ion binding"/>
    <property type="evidence" value="ECO:0007669"/>
    <property type="project" value="UniProtKB-KW"/>
</dbReference>
<dbReference type="InterPro" id="IPR001577">
    <property type="entry name" value="Peptidase_M8"/>
</dbReference>
<dbReference type="GO" id="GO:0007155">
    <property type="term" value="P:cell adhesion"/>
    <property type="evidence" value="ECO:0007669"/>
    <property type="project" value="InterPro"/>
</dbReference>
<evidence type="ECO:0000256" key="7">
    <source>
        <dbReference type="RuleBase" id="RU366077"/>
    </source>
</evidence>
<feature type="region of interest" description="Disordered" evidence="8">
    <location>
        <begin position="73"/>
        <end position="139"/>
    </location>
</feature>
<evidence type="ECO:0000256" key="1">
    <source>
        <dbReference type="ARBA" id="ARBA00005860"/>
    </source>
</evidence>
<reference evidence="9" key="1">
    <citation type="submission" date="2016-09" db="EMBL/GenBank/DDBJ databases">
        <authorList>
            <person name="Hebert L."/>
            <person name="Moumen B."/>
        </authorList>
    </citation>
    <scope>NUCLEOTIDE SEQUENCE [LARGE SCALE GENOMIC DNA]</scope>
    <source>
        <strain evidence="9">OVI</strain>
    </source>
</reference>
<dbReference type="GO" id="GO:0006508">
    <property type="term" value="P:proteolysis"/>
    <property type="evidence" value="ECO:0007669"/>
    <property type="project" value="UniProtKB-KW"/>
</dbReference>
<evidence type="ECO:0000256" key="6">
    <source>
        <dbReference type="ARBA" id="ARBA00023049"/>
    </source>
</evidence>
<organism evidence="9 10">
    <name type="scientific">Trypanosoma equiperdum</name>
    <dbReference type="NCBI Taxonomy" id="5694"/>
    <lineage>
        <taxon>Eukaryota</taxon>
        <taxon>Discoba</taxon>
        <taxon>Euglenozoa</taxon>
        <taxon>Kinetoplastea</taxon>
        <taxon>Metakinetoplastina</taxon>
        <taxon>Trypanosomatida</taxon>
        <taxon>Trypanosomatidae</taxon>
        <taxon>Trypanosoma</taxon>
    </lineage>
</organism>
<evidence type="ECO:0000256" key="5">
    <source>
        <dbReference type="ARBA" id="ARBA00022833"/>
    </source>
</evidence>
<protein>
    <recommendedName>
        <fullName evidence="7">Leishmanolysin-like peptidase</fullName>
        <ecNumber evidence="7">3.4.24.-</ecNumber>
    </recommendedName>
</protein>
<dbReference type="EC" id="3.4.24.-" evidence="7"/>
<accession>A0A1G4IF39</accession>
<dbReference type="SUPFAM" id="SSF55486">
    <property type="entry name" value="Metalloproteases ('zincins'), catalytic domain"/>
    <property type="match status" value="1"/>
</dbReference>
<evidence type="ECO:0000256" key="2">
    <source>
        <dbReference type="ARBA" id="ARBA00022670"/>
    </source>
</evidence>
<comment type="similarity">
    <text evidence="1 7">Belongs to the peptidase M8 family.</text>
</comment>
<feature type="compositionally biased region" description="Acidic residues" evidence="8">
    <location>
        <begin position="125"/>
        <end position="139"/>
    </location>
</feature>
<proteinExistence type="inferred from homology"/>
<evidence type="ECO:0000256" key="3">
    <source>
        <dbReference type="ARBA" id="ARBA00022723"/>
    </source>
</evidence>
<dbReference type="EMBL" id="CZPT02001536">
    <property type="protein sequence ID" value="SCU70914.1"/>
    <property type="molecule type" value="Genomic_DNA"/>
</dbReference>
<dbReference type="AlphaFoldDB" id="A0A1G4IF39"/>
<dbReference type="Proteomes" id="UP000195570">
    <property type="component" value="Unassembled WGS sequence"/>
</dbReference>
<sequence>MKNILNAIADICVEVNCEPDTLQVRFVGDDQWHNCPEGRNVTSNVTFSSGYVRCPKKSELCASKVLKQVTVASAVASEGSSEGSSEGHSEGFSEGTAEGSPAEPSAVPFDEPAEEPGGESSDVPTEVDSEETEDGTNTS</sequence>
<dbReference type="Pfam" id="PF01457">
    <property type="entry name" value="Peptidase_M8"/>
    <property type="match status" value="1"/>
</dbReference>
<comment type="caution">
    <text evidence="9">The sequence shown here is derived from an EMBL/GenBank/DDBJ whole genome shotgun (WGS) entry which is preliminary data.</text>
</comment>
<comment type="cofactor">
    <cofactor evidence="7">
        <name>Zn(2+)</name>
        <dbReference type="ChEBI" id="CHEBI:29105"/>
    </cofactor>
    <text evidence="7">Binds 1 zinc ion per subunit.</text>
</comment>
<name>A0A1G4IF39_TRYEQ</name>
<gene>
    <name evidence="9" type="ORF">TEOVI_000248900</name>
</gene>
<dbReference type="RefSeq" id="XP_067081660.1">
    <property type="nucleotide sequence ID" value="XM_067225559.1"/>
</dbReference>
<dbReference type="GO" id="GO:0004222">
    <property type="term" value="F:metalloendopeptidase activity"/>
    <property type="evidence" value="ECO:0007669"/>
    <property type="project" value="UniProtKB-UniRule"/>
</dbReference>
<keyword evidence="4 7" id="KW-0378">Hydrolase</keyword>
<evidence type="ECO:0000313" key="9">
    <source>
        <dbReference type="EMBL" id="SCU70914.1"/>
    </source>
</evidence>
<keyword evidence="6 7" id="KW-0482">Metalloprotease</keyword>
<keyword evidence="2 7" id="KW-0645">Protease</keyword>
<dbReference type="GeneID" id="92376429"/>
<dbReference type="VEuPathDB" id="TriTrypDB:TEOVI_000248900"/>
<keyword evidence="3 7" id="KW-0479">Metal-binding</keyword>